<evidence type="ECO:0008006" key="3">
    <source>
        <dbReference type="Google" id="ProtNLM"/>
    </source>
</evidence>
<dbReference type="PROSITE" id="PS51257">
    <property type="entry name" value="PROKAR_LIPOPROTEIN"/>
    <property type="match status" value="1"/>
</dbReference>
<dbReference type="RefSeq" id="WP_123265306.1">
    <property type="nucleotide sequence ID" value="NZ_RJUG01000002.1"/>
</dbReference>
<evidence type="ECO:0000313" key="1">
    <source>
        <dbReference type="EMBL" id="ROI10060.1"/>
    </source>
</evidence>
<reference evidence="2" key="1">
    <citation type="submission" date="2018-11" db="EMBL/GenBank/DDBJ databases">
        <title>Proposal to divide the Flavobacteriaceae and reorganize its genera based on Amino Acid Identity values calculated from whole genome sequences.</title>
        <authorList>
            <person name="Nicholson A.C."/>
            <person name="Gulvik C.A."/>
            <person name="Whitney A.M."/>
            <person name="Humrighouse B.W."/>
            <person name="Bell M."/>
            <person name="Holmes B."/>
            <person name="Steigerwalt A."/>
            <person name="Villarma A."/>
            <person name="Sheth M."/>
            <person name="Batra D."/>
            <person name="Pryor J."/>
            <person name="Bernardet J.-F."/>
            <person name="Hugo C."/>
            <person name="Kampfer P."/>
            <person name="Newman J."/>
            <person name="Mcquiston J.R."/>
        </authorList>
    </citation>
    <scope>NUCLEOTIDE SEQUENCE [LARGE SCALE GENOMIC DNA]</scope>
    <source>
        <strain evidence="2">H3056</strain>
    </source>
</reference>
<organism evidence="1 2">
    <name type="scientific">Kaistella daneshvariae</name>
    <dbReference type="NCBI Taxonomy" id="2487074"/>
    <lineage>
        <taxon>Bacteria</taxon>
        <taxon>Pseudomonadati</taxon>
        <taxon>Bacteroidota</taxon>
        <taxon>Flavobacteriia</taxon>
        <taxon>Flavobacteriales</taxon>
        <taxon>Weeksellaceae</taxon>
        <taxon>Chryseobacterium group</taxon>
        <taxon>Kaistella</taxon>
    </lineage>
</organism>
<gene>
    <name evidence="1" type="ORF">EGI11_04740</name>
</gene>
<accession>A0A3N0WY89</accession>
<reference evidence="2" key="2">
    <citation type="submission" date="2018-11" db="EMBL/GenBank/DDBJ databases">
        <title>Proposal to divide the Flavobacteriaceae and reorganize its genera based on Amino Acid Identity values calculated from whole genome sequences.</title>
        <authorList>
            <person name="Nicholson A.C."/>
            <person name="Gulvik C.A."/>
            <person name="Whitney A.M."/>
            <person name="Humrighouse B.W."/>
            <person name="Bell M."/>
            <person name="Holmens B."/>
            <person name="Steigerwalt A."/>
            <person name="Villarma A."/>
            <person name="Sheth M."/>
            <person name="Batra D."/>
            <person name="Pryor J."/>
            <person name="Bernardet J.-F."/>
            <person name="Hugo C."/>
            <person name="Kampfer P."/>
            <person name="Newman J."/>
            <person name="Mcquiston J.R."/>
        </authorList>
    </citation>
    <scope>NUCLEOTIDE SEQUENCE [LARGE SCALE GENOMIC DNA]</scope>
    <source>
        <strain evidence="2">H3056</strain>
    </source>
</reference>
<name>A0A3N0WY89_9FLAO</name>
<dbReference type="OrthoDB" id="1238193at2"/>
<proteinExistence type="predicted"/>
<dbReference type="EMBL" id="RJUG01000002">
    <property type="protein sequence ID" value="ROI10060.1"/>
    <property type="molecule type" value="Genomic_DNA"/>
</dbReference>
<dbReference type="AlphaFoldDB" id="A0A3N0WY89"/>
<sequence length="217" mass="26055">MRVLIIIILVFFLYSCKKEDNTDHKKYDLKTTLELSNYNISEKKLRDTVKEYAGENKIFFIKGKYDIKNSKKFGWWKIIDKRQVGRSLDIEIIWIDGKEFHNQIIFYGNNKEKDTRRSKFYKTRIKGNSIEYIFYMPNSNSLTKRNLFAYVISDGSKVIFKEMDSCTQIRNQYYYKLDFSKYKNKKILIKGLFTERAFNKMDSTVSINEIFTENVIE</sequence>
<dbReference type="Proteomes" id="UP000270224">
    <property type="component" value="Unassembled WGS sequence"/>
</dbReference>
<evidence type="ECO:0000313" key="2">
    <source>
        <dbReference type="Proteomes" id="UP000270224"/>
    </source>
</evidence>
<protein>
    <recommendedName>
        <fullName evidence="3">Lipoprotein</fullName>
    </recommendedName>
</protein>
<comment type="caution">
    <text evidence="1">The sequence shown here is derived from an EMBL/GenBank/DDBJ whole genome shotgun (WGS) entry which is preliminary data.</text>
</comment>